<feature type="domain" description="RNase H type-2" evidence="14">
    <location>
        <begin position="1"/>
        <end position="206"/>
    </location>
</feature>
<evidence type="ECO:0000259" key="14">
    <source>
        <dbReference type="PROSITE" id="PS51975"/>
    </source>
</evidence>
<keyword evidence="8" id="KW-0963">Cytoplasm</keyword>
<dbReference type="CDD" id="cd07182">
    <property type="entry name" value="RNase_HII_bacteria_HII_like"/>
    <property type="match status" value="1"/>
</dbReference>
<dbReference type="Gene3D" id="3.30.420.10">
    <property type="entry name" value="Ribonuclease H-like superfamily/Ribonuclease H"/>
    <property type="match status" value="1"/>
</dbReference>
<dbReference type="PANTHER" id="PTHR10954">
    <property type="entry name" value="RIBONUCLEASE H2 SUBUNIT A"/>
    <property type="match status" value="1"/>
</dbReference>
<evidence type="ECO:0000256" key="12">
    <source>
        <dbReference type="ARBA" id="ARBA00022801"/>
    </source>
</evidence>
<dbReference type="GO" id="GO:0006298">
    <property type="term" value="P:mismatch repair"/>
    <property type="evidence" value="ECO:0007669"/>
    <property type="project" value="TreeGrafter"/>
</dbReference>
<evidence type="ECO:0000256" key="5">
    <source>
        <dbReference type="ARBA" id="ARBA00007383"/>
    </source>
</evidence>
<keyword evidence="9" id="KW-0540">Nuclease</keyword>
<dbReference type="SUPFAM" id="SSF53098">
    <property type="entry name" value="Ribonuclease H-like"/>
    <property type="match status" value="1"/>
</dbReference>
<proteinExistence type="inferred from homology"/>
<evidence type="ECO:0000256" key="9">
    <source>
        <dbReference type="ARBA" id="ARBA00022722"/>
    </source>
</evidence>
<evidence type="ECO:0000256" key="2">
    <source>
        <dbReference type="ARBA" id="ARBA00001936"/>
    </source>
</evidence>
<comment type="cofactor">
    <cofactor evidence="3">
        <name>Mg(2+)</name>
        <dbReference type="ChEBI" id="CHEBI:18420"/>
    </cofactor>
</comment>
<evidence type="ECO:0000256" key="3">
    <source>
        <dbReference type="ARBA" id="ARBA00001946"/>
    </source>
</evidence>
<dbReference type="EMBL" id="MN741023">
    <property type="protein sequence ID" value="QHU23103.1"/>
    <property type="molecule type" value="Genomic_DNA"/>
</dbReference>
<comment type="subcellular location">
    <subcellularLocation>
        <location evidence="4">Cytoplasm</location>
    </subcellularLocation>
</comment>
<evidence type="ECO:0000256" key="11">
    <source>
        <dbReference type="ARBA" id="ARBA00022759"/>
    </source>
</evidence>
<comment type="similarity">
    <text evidence="5">Belongs to the RNase HII family.</text>
</comment>
<keyword evidence="13" id="KW-0464">Manganese</keyword>
<evidence type="ECO:0000313" key="15">
    <source>
        <dbReference type="EMBL" id="QHU23103.1"/>
    </source>
</evidence>
<evidence type="ECO:0000256" key="4">
    <source>
        <dbReference type="ARBA" id="ARBA00004496"/>
    </source>
</evidence>
<dbReference type="PANTHER" id="PTHR10954:SF18">
    <property type="entry name" value="RIBONUCLEASE HII"/>
    <property type="match status" value="1"/>
</dbReference>
<reference evidence="15" key="1">
    <citation type="journal article" date="2020" name="Nature">
        <title>Giant virus diversity and host interactions through global metagenomics.</title>
        <authorList>
            <person name="Schulz F."/>
            <person name="Roux S."/>
            <person name="Paez-Espino D."/>
            <person name="Jungbluth S."/>
            <person name="Walsh D.A."/>
            <person name="Denef V.J."/>
            <person name="McMahon K.D."/>
            <person name="Konstantinidis K.T."/>
            <person name="Eloe-Fadrosh E.A."/>
            <person name="Kyrpides N.C."/>
            <person name="Woyke T."/>
        </authorList>
    </citation>
    <scope>NUCLEOTIDE SEQUENCE</scope>
    <source>
        <strain evidence="15">GVMAG-S-ERX555907-63</strain>
    </source>
</reference>
<dbReference type="GO" id="GO:0003723">
    <property type="term" value="F:RNA binding"/>
    <property type="evidence" value="ECO:0007669"/>
    <property type="project" value="InterPro"/>
</dbReference>
<evidence type="ECO:0000256" key="8">
    <source>
        <dbReference type="ARBA" id="ARBA00022490"/>
    </source>
</evidence>
<protein>
    <recommendedName>
        <fullName evidence="7">Ribonuclease HII</fullName>
        <ecNumber evidence="6">3.1.26.4</ecNumber>
    </recommendedName>
</protein>
<dbReference type="AlphaFoldDB" id="A0A6C0L0M6"/>
<dbReference type="InterPro" id="IPR001352">
    <property type="entry name" value="RNase_HII/HIII"/>
</dbReference>
<keyword evidence="10" id="KW-0479">Metal-binding</keyword>
<dbReference type="InterPro" id="IPR022898">
    <property type="entry name" value="RNase_HII"/>
</dbReference>
<evidence type="ECO:0000256" key="13">
    <source>
        <dbReference type="ARBA" id="ARBA00023211"/>
    </source>
</evidence>
<dbReference type="GO" id="GO:0005737">
    <property type="term" value="C:cytoplasm"/>
    <property type="evidence" value="ECO:0007669"/>
    <property type="project" value="UniProtKB-SubCell"/>
</dbReference>
<accession>A0A6C0L0M6</accession>
<dbReference type="GO" id="GO:0043137">
    <property type="term" value="P:DNA replication, removal of RNA primer"/>
    <property type="evidence" value="ECO:0007669"/>
    <property type="project" value="TreeGrafter"/>
</dbReference>
<sequence>MICVGLDEVGRGPFFGSLFCGAVIWNNDKEFDEPECGFPKSWDSKKISAKKRKILSKWIKENAICWAIDSATSEEIDKYNILKATMMTFHKTLDKITVPFDMIYVDGNRFEPYCGKHDFIPHECFIKGDDTHICIGMASIIAKVAHDEYIESLCDENPDLDEKYGLRKNMGYGTKAHIDGILNHGFTKYHRMSFKIKQIPSSYYESFQKNRNNN</sequence>
<evidence type="ECO:0000256" key="6">
    <source>
        <dbReference type="ARBA" id="ARBA00012180"/>
    </source>
</evidence>
<dbReference type="PROSITE" id="PS51975">
    <property type="entry name" value="RNASE_H_2"/>
    <property type="match status" value="1"/>
</dbReference>
<evidence type="ECO:0000256" key="10">
    <source>
        <dbReference type="ARBA" id="ARBA00022723"/>
    </source>
</evidence>
<comment type="catalytic activity">
    <reaction evidence="1">
        <text>Endonucleolytic cleavage to 5'-phosphomonoester.</text>
        <dbReference type="EC" id="3.1.26.4"/>
    </reaction>
</comment>
<dbReference type="EC" id="3.1.26.4" evidence="6"/>
<evidence type="ECO:0000256" key="7">
    <source>
        <dbReference type="ARBA" id="ARBA00019179"/>
    </source>
</evidence>
<dbReference type="InterPro" id="IPR036397">
    <property type="entry name" value="RNaseH_sf"/>
</dbReference>
<dbReference type="GO" id="GO:0032299">
    <property type="term" value="C:ribonuclease H2 complex"/>
    <property type="evidence" value="ECO:0007669"/>
    <property type="project" value="TreeGrafter"/>
</dbReference>
<name>A0A6C0L0M6_9ZZZZ</name>
<organism evidence="15">
    <name type="scientific">viral metagenome</name>
    <dbReference type="NCBI Taxonomy" id="1070528"/>
    <lineage>
        <taxon>unclassified sequences</taxon>
        <taxon>metagenomes</taxon>
        <taxon>organismal metagenomes</taxon>
    </lineage>
</organism>
<comment type="cofactor">
    <cofactor evidence="2">
        <name>Mn(2+)</name>
        <dbReference type="ChEBI" id="CHEBI:29035"/>
    </cofactor>
</comment>
<keyword evidence="12" id="KW-0378">Hydrolase</keyword>
<keyword evidence="11" id="KW-0255">Endonuclease</keyword>
<dbReference type="InterPro" id="IPR024567">
    <property type="entry name" value="RNase_HII/HIII_dom"/>
</dbReference>
<evidence type="ECO:0000256" key="1">
    <source>
        <dbReference type="ARBA" id="ARBA00000077"/>
    </source>
</evidence>
<dbReference type="InterPro" id="IPR012337">
    <property type="entry name" value="RNaseH-like_sf"/>
</dbReference>
<dbReference type="GO" id="GO:0046872">
    <property type="term" value="F:metal ion binding"/>
    <property type="evidence" value="ECO:0007669"/>
    <property type="project" value="UniProtKB-KW"/>
</dbReference>
<dbReference type="Pfam" id="PF01351">
    <property type="entry name" value="RNase_HII"/>
    <property type="match status" value="1"/>
</dbReference>
<dbReference type="GO" id="GO:0004523">
    <property type="term" value="F:RNA-DNA hybrid ribonuclease activity"/>
    <property type="evidence" value="ECO:0007669"/>
    <property type="project" value="UniProtKB-EC"/>
</dbReference>